<dbReference type="FunFam" id="3.40.50.1000:FF:000001">
    <property type="entry name" value="Phospholipid-transporting ATPase IC"/>
    <property type="match status" value="1"/>
</dbReference>
<dbReference type="InterPro" id="IPR023298">
    <property type="entry name" value="ATPase_P-typ_TM_dom_sf"/>
</dbReference>
<feature type="transmembrane region" description="Helical" evidence="11">
    <location>
        <begin position="257"/>
        <end position="276"/>
    </location>
</feature>
<keyword evidence="9 11" id="KW-1133">Transmembrane helix</keyword>
<comment type="caution">
    <text evidence="13">The sequence shown here is derived from an EMBL/GenBank/DDBJ whole genome shotgun (WGS) entry which is preliminary data.</text>
</comment>
<dbReference type="Gene3D" id="1.20.1110.10">
    <property type="entry name" value="Calcium-transporting ATPase, transmembrane domain"/>
    <property type="match status" value="1"/>
</dbReference>
<dbReference type="SUPFAM" id="SSF81653">
    <property type="entry name" value="Calcium ATPase, transduction domain A"/>
    <property type="match status" value="1"/>
</dbReference>
<feature type="domain" description="Cation-transporting P-type ATPase N-terminal" evidence="12">
    <location>
        <begin position="16"/>
        <end position="90"/>
    </location>
</feature>
<evidence type="ECO:0000256" key="7">
    <source>
        <dbReference type="ARBA" id="ARBA00022842"/>
    </source>
</evidence>
<dbReference type="SUPFAM" id="SSF56784">
    <property type="entry name" value="HAD-like"/>
    <property type="match status" value="1"/>
</dbReference>
<evidence type="ECO:0000256" key="10">
    <source>
        <dbReference type="ARBA" id="ARBA00023136"/>
    </source>
</evidence>
<dbReference type="PRINTS" id="PR00120">
    <property type="entry name" value="HATPASE"/>
</dbReference>
<dbReference type="InterPro" id="IPR036412">
    <property type="entry name" value="HAD-like_sf"/>
</dbReference>
<keyword evidence="4 11" id="KW-0812">Transmembrane</keyword>
<proteinExistence type="inferred from homology"/>
<comment type="similarity">
    <text evidence="2">Belongs to the cation transport ATPase (P-type) (TC 3.A.3) family. Type IIA subfamily.</text>
</comment>
<dbReference type="FunFam" id="2.70.150.10:FF:000160">
    <property type="entry name" value="Sarcoplasmic/endoplasmic reticulum calcium ATPase 1"/>
    <property type="match status" value="1"/>
</dbReference>
<dbReference type="Pfam" id="PF00690">
    <property type="entry name" value="Cation_ATPase_N"/>
    <property type="match status" value="1"/>
</dbReference>
<dbReference type="InterPro" id="IPR004014">
    <property type="entry name" value="ATPase_P-typ_cation-transptr_N"/>
</dbReference>
<dbReference type="Gene3D" id="3.40.50.1000">
    <property type="entry name" value="HAD superfamily/HAD-like"/>
    <property type="match status" value="1"/>
</dbReference>
<dbReference type="GO" id="GO:0036376">
    <property type="term" value="P:sodium ion export across plasma membrane"/>
    <property type="evidence" value="ECO:0007669"/>
    <property type="project" value="TreeGrafter"/>
</dbReference>
<feature type="transmembrane region" description="Helical" evidence="11">
    <location>
        <begin position="94"/>
        <end position="110"/>
    </location>
</feature>
<dbReference type="GO" id="GO:0030007">
    <property type="term" value="P:intracellular potassium ion homeostasis"/>
    <property type="evidence" value="ECO:0007669"/>
    <property type="project" value="TreeGrafter"/>
</dbReference>
<dbReference type="Gene3D" id="2.70.150.10">
    <property type="entry name" value="Calcium-transporting ATPase, cytoplasmic transduction domain A"/>
    <property type="match status" value="1"/>
</dbReference>
<feature type="transmembrane region" description="Helical" evidence="11">
    <location>
        <begin position="811"/>
        <end position="833"/>
    </location>
</feature>
<organism evidence="13 14">
    <name type="scientific">Polyangium spumosum</name>
    <dbReference type="NCBI Taxonomy" id="889282"/>
    <lineage>
        <taxon>Bacteria</taxon>
        <taxon>Pseudomonadati</taxon>
        <taxon>Myxococcota</taxon>
        <taxon>Polyangia</taxon>
        <taxon>Polyangiales</taxon>
        <taxon>Polyangiaceae</taxon>
        <taxon>Polyangium</taxon>
    </lineage>
</organism>
<feature type="transmembrane region" description="Helical" evidence="11">
    <location>
        <begin position="853"/>
        <end position="872"/>
    </location>
</feature>
<evidence type="ECO:0000256" key="6">
    <source>
        <dbReference type="ARBA" id="ARBA00022840"/>
    </source>
</evidence>
<dbReference type="SUPFAM" id="SSF81665">
    <property type="entry name" value="Calcium ATPase, transmembrane domain M"/>
    <property type="match status" value="1"/>
</dbReference>
<dbReference type="PROSITE" id="PS00154">
    <property type="entry name" value="ATPASE_E1_E2"/>
    <property type="match status" value="1"/>
</dbReference>
<evidence type="ECO:0000256" key="5">
    <source>
        <dbReference type="ARBA" id="ARBA00022741"/>
    </source>
</evidence>
<dbReference type="EMBL" id="WJIE01000012">
    <property type="protein sequence ID" value="MRG96624.1"/>
    <property type="molecule type" value="Genomic_DNA"/>
</dbReference>
<evidence type="ECO:0000256" key="8">
    <source>
        <dbReference type="ARBA" id="ARBA00022967"/>
    </source>
</evidence>
<dbReference type="PANTHER" id="PTHR43294:SF20">
    <property type="entry name" value="P-TYPE ATPASE"/>
    <property type="match status" value="1"/>
</dbReference>
<feature type="transmembrane region" description="Helical" evidence="11">
    <location>
        <begin position="66"/>
        <end position="88"/>
    </location>
</feature>
<dbReference type="Pfam" id="PF00689">
    <property type="entry name" value="Cation_ATPase_C"/>
    <property type="match status" value="1"/>
</dbReference>
<dbReference type="Pfam" id="PF00122">
    <property type="entry name" value="E1-E2_ATPase"/>
    <property type="match status" value="1"/>
</dbReference>
<dbReference type="AlphaFoldDB" id="A0A6N7Q2W7"/>
<dbReference type="GO" id="GO:0012505">
    <property type="term" value="C:endomembrane system"/>
    <property type="evidence" value="ECO:0007669"/>
    <property type="project" value="UniProtKB-SubCell"/>
</dbReference>
<dbReference type="GO" id="GO:0016887">
    <property type="term" value="F:ATP hydrolysis activity"/>
    <property type="evidence" value="ECO:0007669"/>
    <property type="project" value="InterPro"/>
</dbReference>
<dbReference type="RefSeq" id="WP_153823428.1">
    <property type="nucleotide sequence ID" value="NZ_WJIE01000012.1"/>
</dbReference>
<evidence type="ECO:0000259" key="12">
    <source>
        <dbReference type="SMART" id="SM00831"/>
    </source>
</evidence>
<evidence type="ECO:0000256" key="11">
    <source>
        <dbReference type="SAM" id="Phobius"/>
    </source>
</evidence>
<dbReference type="SFLD" id="SFLDF00027">
    <property type="entry name" value="p-type_atpase"/>
    <property type="match status" value="1"/>
</dbReference>
<dbReference type="SFLD" id="SFLDG00002">
    <property type="entry name" value="C1.7:_P-type_atpase_like"/>
    <property type="match status" value="1"/>
</dbReference>
<dbReference type="SMART" id="SM00831">
    <property type="entry name" value="Cation_ATPase_N"/>
    <property type="match status" value="1"/>
</dbReference>
<sequence length="922" mass="98914">MDGHDGRVRLEGSGRDVHARPADVIVAELDSHATSGLGADEARRRLATHGPNALTPRRKQSTLARLLLQFHQPLIYLLLAAGAVTFALGERVDAGVIFGVVLVNAIVGFVQESKAVSAIEALARSMRVEATVLRDGEPRRISAPEIVPGDIVLLQSGDKVPADLRLARARDLQIDESALTGESVPASKDTRALAPETLLADRANMAYASTLVTHGTAKGVVVATGDHTEVGKISELISAVEKLETPLSRNIARISRLLLGALLLLGAVTVFMGTFLRGQALAETFMAAVALCVAAIPEGLPAAVTIILAIGVSRMARRRAIIRKLPAVETLGSTTVICSDKTGTLTENQMTVRRILAGGEMYEVSGAGYAPEGRITRRGDTVGPGEANRALDEALRCGLLCNDARVVEKAGRWSVDGDPTEGALLVAAHKLGLRRDQLAEASPRIDVLPFESEQQYMATMHDAGPGEPRVVYLKGAVERTLSRCVNALGPDGAAIDLDEAQVLRDASDLSRTGLRVLALARKTLPAETRDLEHAHVEEGLLFLGVQGMIDPPRPEAIRAVADCKRAGIQVKMITGDHAMTASAIAREIGLEGETAEDGTLRAVTGGDITRLDSAGLSDVAERVAVFARVTPEQKLRLVQALQQKSHVVAMTGDGVNDAPALRQSNIGVAMGLSGTDAAKEAADMVLTDDNFASIRAAVEEGRGVFDNLTKFIAWTLPTNMGEALVILLAIALGTQLPILPVQILWINMTTAVLLGMMLAFEPLEPETMSRPPRDPSAPILSFPLFMRMGLVSLLMLASAYGLFTWMQWQGYPLAASTTAAVNVFVVIEVFYLFNCRSLAHSAFHVGFFSNRPLLFGVLGMLALQLVFTYAPFMNRWFHSAPLGWREWLLIFASGVLVWGVVGFEKWVRRRTGRVVGHRAMDI</sequence>
<feature type="transmembrane region" description="Helical" evidence="11">
    <location>
        <begin position="784"/>
        <end position="805"/>
    </location>
</feature>
<evidence type="ECO:0000313" key="13">
    <source>
        <dbReference type="EMBL" id="MRG96624.1"/>
    </source>
</evidence>
<dbReference type="SUPFAM" id="SSF81660">
    <property type="entry name" value="Metal cation-transporting ATPase, ATP-binding domain N"/>
    <property type="match status" value="1"/>
</dbReference>
<dbReference type="InterPro" id="IPR050510">
    <property type="entry name" value="Cation_transp_ATPase_P-type"/>
</dbReference>
<dbReference type="OrthoDB" id="5496529at2"/>
<dbReference type="GO" id="GO:0005886">
    <property type="term" value="C:plasma membrane"/>
    <property type="evidence" value="ECO:0007669"/>
    <property type="project" value="TreeGrafter"/>
</dbReference>
<dbReference type="Gene3D" id="3.40.1110.10">
    <property type="entry name" value="Calcium-transporting ATPase, cytoplasmic domain N"/>
    <property type="match status" value="1"/>
</dbReference>
<feature type="transmembrane region" description="Helical" evidence="11">
    <location>
        <begin position="744"/>
        <end position="763"/>
    </location>
</feature>
<comment type="subcellular location">
    <subcellularLocation>
        <location evidence="1">Endomembrane system</location>
        <topology evidence="1">Multi-pass membrane protein</topology>
    </subcellularLocation>
</comment>
<dbReference type="NCBIfam" id="TIGR01494">
    <property type="entry name" value="ATPase_P-type"/>
    <property type="match status" value="2"/>
</dbReference>
<keyword evidence="10 11" id="KW-0472">Membrane</keyword>
<dbReference type="InterPro" id="IPR044492">
    <property type="entry name" value="P_typ_ATPase_HD_dom"/>
</dbReference>
<gene>
    <name evidence="13" type="ORF">GF068_32570</name>
</gene>
<evidence type="ECO:0000256" key="4">
    <source>
        <dbReference type="ARBA" id="ARBA00022692"/>
    </source>
</evidence>
<dbReference type="SFLD" id="SFLDS00003">
    <property type="entry name" value="Haloacid_Dehalogenase"/>
    <property type="match status" value="1"/>
</dbReference>
<dbReference type="InterPro" id="IPR059000">
    <property type="entry name" value="ATPase_P-type_domA"/>
</dbReference>
<dbReference type="InterPro" id="IPR006068">
    <property type="entry name" value="ATPase_P-typ_cation-transptr_C"/>
</dbReference>
<keyword evidence="14" id="KW-1185">Reference proteome</keyword>
<keyword evidence="6" id="KW-0067">ATP-binding</keyword>
<dbReference type="InterPro" id="IPR008250">
    <property type="entry name" value="ATPase_P-typ_transduc_dom_A_sf"/>
</dbReference>
<dbReference type="InterPro" id="IPR023299">
    <property type="entry name" value="ATPase_P-typ_cyto_dom_N"/>
</dbReference>
<dbReference type="GO" id="GO:1902600">
    <property type="term" value="P:proton transmembrane transport"/>
    <property type="evidence" value="ECO:0007669"/>
    <property type="project" value="TreeGrafter"/>
</dbReference>
<dbReference type="Pfam" id="PF13246">
    <property type="entry name" value="Cation_ATPase"/>
    <property type="match status" value="1"/>
</dbReference>
<dbReference type="InterPro" id="IPR023214">
    <property type="entry name" value="HAD_sf"/>
</dbReference>
<keyword evidence="7" id="KW-0460">Magnesium</keyword>
<dbReference type="FunFam" id="3.40.50.1000:FF:000028">
    <property type="entry name" value="Calcium-transporting P-type ATPase, putative"/>
    <property type="match status" value="1"/>
</dbReference>
<dbReference type="GO" id="GO:0006883">
    <property type="term" value="P:intracellular sodium ion homeostasis"/>
    <property type="evidence" value="ECO:0007669"/>
    <property type="project" value="TreeGrafter"/>
</dbReference>
<feature type="transmembrane region" description="Helical" evidence="11">
    <location>
        <begin position="884"/>
        <end position="903"/>
    </location>
</feature>
<dbReference type="Proteomes" id="UP000440224">
    <property type="component" value="Unassembled WGS sequence"/>
</dbReference>
<feature type="transmembrane region" description="Helical" evidence="11">
    <location>
        <begin position="711"/>
        <end position="732"/>
    </location>
</feature>
<keyword evidence="8" id="KW-1278">Translocase</keyword>
<accession>A0A6N7Q2W7</accession>
<dbReference type="GO" id="GO:0005524">
    <property type="term" value="F:ATP binding"/>
    <property type="evidence" value="ECO:0007669"/>
    <property type="project" value="UniProtKB-KW"/>
</dbReference>
<dbReference type="PANTHER" id="PTHR43294">
    <property type="entry name" value="SODIUM/POTASSIUM-TRANSPORTING ATPASE SUBUNIT ALPHA"/>
    <property type="match status" value="1"/>
</dbReference>
<dbReference type="GO" id="GO:0005391">
    <property type="term" value="F:P-type sodium:potassium-exchanging transporter activity"/>
    <property type="evidence" value="ECO:0007669"/>
    <property type="project" value="TreeGrafter"/>
</dbReference>
<keyword evidence="3" id="KW-0597">Phosphoprotein</keyword>
<evidence type="ECO:0000256" key="1">
    <source>
        <dbReference type="ARBA" id="ARBA00004127"/>
    </source>
</evidence>
<keyword evidence="5" id="KW-0547">Nucleotide-binding</keyword>
<dbReference type="GO" id="GO:1990573">
    <property type="term" value="P:potassium ion import across plasma membrane"/>
    <property type="evidence" value="ECO:0007669"/>
    <property type="project" value="TreeGrafter"/>
</dbReference>
<reference evidence="13 14" key="1">
    <citation type="submission" date="2019-10" db="EMBL/GenBank/DDBJ databases">
        <title>A soil myxobacterium in the family Polyangiaceae.</title>
        <authorList>
            <person name="Li Y."/>
            <person name="Wang J."/>
        </authorList>
    </citation>
    <scope>NUCLEOTIDE SEQUENCE [LARGE SCALE GENOMIC DNA]</scope>
    <source>
        <strain evidence="13 14">DSM 14734</strain>
    </source>
</reference>
<name>A0A6N7Q2W7_9BACT</name>
<feature type="transmembrane region" description="Helical" evidence="11">
    <location>
        <begin position="288"/>
        <end position="313"/>
    </location>
</feature>
<evidence type="ECO:0000313" key="14">
    <source>
        <dbReference type="Proteomes" id="UP000440224"/>
    </source>
</evidence>
<dbReference type="InterPro" id="IPR001757">
    <property type="entry name" value="P_typ_ATPase"/>
</dbReference>
<evidence type="ECO:0000256" key="9">
    <source>
        <dbReference type="ARBA" id="ARBA00022989"/>
    </source>
</evidence>
<evidence type="ECO:0000256" key="3">
    <source>
        <dbReference type="ARBA" id="ARBA00022553"/>
    </source>
</evidence>
<dbReference type="CDD" id="cd02080">
    <property type="entry name" value="P-type_ATPase_cation"/>
    <property type="match status" value="1"/>
</dbReference>
<dbReference type="Pfam" id="PF08282">
    <property type="entry name" value="Hydrolase_3"/>
    <property type="match status" value="1"/>
</dbReference>
<dbReference type="PRINTS" id="PR00119">
    <property type="entry name" value="CATATPASE"/>
</dbReference>
<evidence type="ECO:0000256" key="2">
    <source>
        <dbReference type="ARBA" id="ARBA00005675"/>
    </source>
</evidence>
<protein>
    <submittedName>
        <fullName evidence="13">HAD-IC family P-type ATPase</fullName>
    </submittedName>
</protein>
<dbReference type="InterPro" id="IPR018303">
    <property type="entry name" value="ATPase_P-typ_P_site"/>
</dbReference>